<dbReference type="InterPro" id="IPR008271">
    <property type="entry name" value="Ser/Thr_kinase_AS"/>
</dbReference>
<dbReference type="AlphaFoldDB" id="A0A8T0GMW8"/>
<evidence type="ECO:0000313" key="7">
    <source>
        <dbReference type="EMBL" id="KAG0559855.1"/>
    </source>
</evidence>
<dbReference type="SMART" id="SM00220">
    <property type="entry name" value="S_TKc"/>
    <property type="match status" value="1"/>
</dbReference>
<evidence type="ECO:0000256" key="4">
    <source>
        <dbReference type="ARBA" id="ARBA00022840"/>
    </source>
</evidence>
<feature type="compositionally biased region" description="Acidic residues" evidence="5">
    <location>
        <begin position="115"/>
        <end position="127"/>
    </location>
</feature>
<evidence type="ECO:0000259" key="6">
    <source>
        <dbReference type="PROSITE" id="PS50011"/>
    </source>
</evidence>
<dbReference type="InterPro" id="IPR011009">
    <property type="entry name" value="Kinase-like_dom_sf"/>
</dbReference>
<gene>
    <name evidence="7" type="ORF">KC19_10G134500</name>
</gene>
<feature type="region of interest" description="Disordered" evidence="5">
    <location>
        <begin position="88"/>
        <end position="129"/>
    </location>
</feature>
<dbReference type="GO" id="GO:0005524">
    <property type="term" value="F:ATP binding"/>
    <property type="evidence" value="ECO:0007669"/>
    <property type="project" value="UniProtKB-KW"/>
</dbReference>
<keyword evidence="2" id="KW-0547">Nucleotide-binding</keyword>
<dbReference type="InterPro" id="IPR001245">
    <property type="entry name" value="Ser-Thr/Tyr_kinase_cat_dom"/>
</dbReference>
<evidence type="ECO:0000256" key="1">
    <source>
        <dbReference type="ARBA" id="ARBA00022679"/>
    </source>
</evidence>
<proteinExistence type="predicted"/>
<dbReference type="GO" id="GO:0004674">
    <property type="term" value="F:protein serine/threonine kinase activity"/>
    <property type="evidence" value="ECO:0007669"/>
    <property type="project" value="TreeGrafter"/>
</dbReference>
<protein>
    <recommendedName>
        <fullName evidence="6">Protein kinase domain-containing protein</fullName>
    </recommendedName>
</protein>
<organism evidence="7 8">
    <name type="scientific">Ceratodon purpureus</name>
    <name type="common">Fire moss</name>
    <name type="synonym">Dicranum purpureum</name>
    <dbReference type="NCBI Taxonomy" id="3225"/>
    <lineage>
        <taxon>Eukaryota</taxon>
        <taxon>Viridiplantae</taxon>
        <taxon>Streptophyta</taxon>
        <taxon>Embryophyta</taxon>
        <taxon>Bryophyta</taxon>
        <taxon>Bryophytina</taxon>
        <taxon>Bryopsida</taxon>
        <taxon>Dicranidae</taxon>
        <taxon>Pseudoditrichales</taxon>
        <taxon>Ditrichaceae</taxon>
        <taxon>Ceratodon</taxon>
    </lineage>
</organism>
<dbReference type="Pfam" id="PF07714">
    <property type="entry name" value="PK_Tyr_Ser-Thr"/>
    <property type="match status" value="1"/>
</dbReference>
<dbReference type="Proteomes" id="UP000822688">
    <property type="component" value="Chromosome 10"/>
</dbReference>
<accession>A0A8T0GMW8</accession>
<feature type="domain" description="Protein kinase" evidence="6">
    <location>
        <begin position="161"/>
        <end position="451"/>
    </location>
</feature>
<dbReference type="EMBL" id="CM026431">
    <property type="protein sequence ID" value="KAG0559855.1"/>
    <property type="molecule type" value="Genomic_DNA"/>
</dbReference>
<keyword evidence="1" id="KW-0808">Transferase</keyword>
<keyword evidence="8" id="KW-1185">Reference proteome</keyword>
<reference evidence="7" key="1">
    <citation type="submission" date="2020-06" db="EMBL/GenBank/DDBJ databases">
        <title>WGS assembly of Ceratodon purpureus strain R40.</title>
        <authorList>
            <person name="Carey S.B."/>
            <person name="Jenkins J."/>
            <person name="Shu S."/>
            <person name="Lovell J.T."/>
            <person name="Sreedasyam A."/>
            <person name="Maumus F."/>
            <person name="Tiley G.P."/>
            <person name="Fernandez-Pozo N."/>
            <person name="Barry K."/>
            <person name="Chen C."/>
            <person name="Wang M."/>
            <person name="Lipzen A."/>
            <person name="Daum C."/>
            <person name="Saski C.A."/>
            <person name="Payton A.C."/>
            <person name="Mcbreen J.C."/>
            <person name="Conrad R.E."/>
            <person name="Kollar L.M."/>
            <person name="Olsson S."/>
            <person name="Huttunen S."/>
            <person name="Landis J.B."/>
            <person name="Wickett N.J."/>
            <person name="Johnson M.G."/>
            <person name="Rensing S.A."/>
            <person name="Grimwood J."/>
            <person name="Schmutz J."/>
            <person name="Mcdaniel S.F."/>
        </authorList>
    </citation>
    <scope>NUCLEOTIDE SEQUENCE</scope>
    <source>
        <strain evidence="7">R40</strain>
    </source>
</reference>
<sequence>METSTVTAKDSFQDTDTNVSEMCSDFLTVGQVSSSSEKSALHPKRANSTSTYATQYYSARIQWMIQNREKYSNQVEFDIKCSRIHRTSVQRPGGRRAEKETATLEDVDSSCSSGDESEDQEEDEKGELDDKVLEANREAMEDQKKHLIWGWFFQDDRDRLYEIGKKIGQGGEAKIYAGIRVDMPEHDRRRHVVFKVFPPGYYLRELVKLWTHGVFKDSFDRYYAGINRIVHVMLLPNDGRIAMVMPRAWGDLRRLIDMKKQANHNQGPPFNFKIVLYVMNGIAHQMRLLHLDNVVHRDLKASNILVNASNQHVFISGSESADILPNVEEGSVVVSDFECALGVLGTGFWRAPEVLLGIRDPIQKLSTTLFTKKSDVYNYGMVCYEIVTGFLPFEREGFVGSKAEQELVINGQRPSFPHDTDCRLKDLIRRCWHEDENQRPRFNEIVNKIWEYCRS</sequence>
<evidence type="ECO:0000313" key="8">
    <source>
        <dbReference type="Proteomes" id="UP000822688"/>
    </source>
</evidence>
<comment type="caution">
    <text evidence="7">The sequence shown here is derived from an EMBL/GenBank/DDBJ whole genome shotgun (WGS) entry which is preliminary data.</text>
</comment>
<dbReference type="Gene3D" id="1.10.510.10">
    <property type="entry name" value="Transferase(Phosphotransferase) domain 1"/>
    <property type="match status" value="1"/>
</dbReference>
<evidence type="ECO:0000256" key="5">
    <source>
        <dbReference type="SAM" id="MobiDB-lite"/>
    </source>
</evidence>
<dbReference type="SUPFAM" id="SSF56112">
    <property type="entry name" value="Protein kinase-like (PK-like)"/>
    <property type="match status" value="1"/>
</dbReference>
<keyword evidence="3" id="KW-0418">Kinase</keyword>
<dbReference type="InterPro" id="IPR000719">
    <property type="entry name" value="Prot_kinase_dom"/>
</dbReference>
<keyword evidence="4" id="KW-0067">ATP-binding</keyword>
<name>A0A8T0GMW8_CERPU</name>
<dbReference type="PROSITE" id="PS50011">
    <property type="entry name" value="PROTEIN_KINASE_DOM"/>
    <property type="match status" value="1"/>
</dbReference>
<dbReference type="PANTHER" id="PTHR44329:SF288">
    <property type="entry name" value="MITOGEN-ACTIVATED PROTEIN KINASE KINASE KINASE 20"/>
    <property type="match status" value="1"/>
</dbReference>
<evidence type="ECO:0000256" key="2">
    <source>
        <dbReference type="ARBA" id="ARBA00022741"/>
    </source>
</evidence>
<dbReference type="PANTHER" id="PTHR44329">
    <property type="entry name" value="SERINE/THREONINE-PROTEIN KINASE TNNI3K-RELATED"/>
    <property type="match status" value="1"/>
</dbReference>
<evidence type="ECO:0000256" key="3">
    <source>
        <dbReference type="ARBA" id="ARBA00022777"/>
    </source>
</evidence>
<dbReference type="InterPro" id="IPR051681">
    <property type="entry name" value="Ser/Thr_Kinases-Pseudokinases"/>
</dbReference>
<dbReference type="PROSITE" id="PS00108">
    <property type="entry name" value="PROTEIN_KINASE_ST"/>
    <property type="match status" value="1"/>
</dbReference>